<dbReference type="OrthoDB" id="439792at2759"/>
<evidence type="ECO:0000256" key="1">
    <source>
        <dbReference type="SAM" id="SignalP"/>
    </source>
</evidence>
<name>A0A4D9DEV6_9STRA</name>
<feature type="domain" description="DUF1995" evidence="2">
    <location>
        <begin position="222"/>
        <end position="463"/>
    </location>
</feature>
<protein>
    <recommendedName>
        <fullName evidence="2">DUF1995 domain-containing protein</fullName>
    </recommendedName>
</protein>
<dbReference type="EMBL" id="SDOX01000006">
    <property type="protein sequence ID" value="TFJ87189.1"/>
    <property type="molecule type" value="Genomic_DNA"/>
</dbReference>
<dbReference type="PANTHER" id="PTHR35509:SF6">
    <property type="entry name" value="ADENYLATE KINASE"/>
    <property type="match status" value="1"/>
</dbReference>
<dbReference type="InterPro" id="IPR018962">
    <property type="entry name" value="DUF1995"/>
</dbReference>
<dbReference type="Pfam" id="PF09353">
    <property type="entry name" value="DUF1995"/>
    <property type="match status" value="1"/>
</dbReference>
<sequence length="477" mass="53402">MGREAAGRDLLRFISLLLLGIGGANAFSRPPKTCSPRISVDPARRPSDHAPFLPLTAVANPAEKAAVASAVEHEGQRKLAQDLVTIQEYLNRDHKDLLCRWARAFCPVGDEISKANFWRGDAMTISDTQCTQVRLDGLDLRVAVAEQGIFGKPKIREVDQSITFSTQRIRSRPADVIRAMISMASTIGDEDSTASLYKIPVDDGKWVIPNNLYMNGVPWKPFTRQFFYNRIVRAVDAAIRDPSFPNRMAIKFLTPESNPAFDTYRIGTVLELVRELAFHQVSCGKRVKLCVQQKMGEGIFKGLPISLNGCRFILENMDWQSKEGEEKEGVVGTQIYFGEVGEHVVEEEDDVFILIAPQNVVGVSIIPLLEAMARKAGDRPFIVLNPSLRDRPSAGDVMQVRGREERMAFGKTFKTVFAFETQHDKGMFKINGAVGKAGHDQPWIRYVLIDNQEGLQNVNNRREVYEPVQVTEREPAD</sequence>
<accession>A0A4D9DEV6</accession>
<keyword evidence="1" id="KW-0732">Signal</keyword>
<evidence type="ECO:0000259" key="2">
    <source>
        <dbReference type="Pfam" id="PF09353"/>
    </source>
</evidence>
<evidence type="ECO:0000313" key="4">
    <source>
        <dbReference type="Proteomes" id="UP000355283"/>
    </source>
</evidence>
<dbReference type="InterPro" id="IPR053021">
    <property type="entry name" value="Chloroplast_ADK"/>
</dbReference>
<keyword evidence="4" id="KW-1185">Reference proteome</keyword>
<dbReference type="PANTHER" id="PTHR35509">
    <property type="entry name" value="DOMAIN PROTEIN, PUTATIVE (DUF1995)-RELATED"/>
    <property type="match status" value="1"/>
</dbReference>
<feature type="signal peptide" evidence="1">
    <location>
        <begin position="1"/>
        <end position="26"/>
    </location>
</feature>
<evidence type="ECO:0000313" key="3">
    <source>
        <dbReference type="EMBL" id="TFJ87189.1"/>
    </source>
</evidence>
<gene>
    <name evidence="3" type="ORF">NSK_001521</name>
</gene>
<feature type="chain" id="PRO_5020024858" description="DUF1995 domain-containing protein" evidence="1">
    <location>
        <begin position="27"/>
        <end position="477"/>
    </location>
</feature>
<organism evidence="3 4">
    <name type="scientific">Nannochloropsis salina CCMP1776</name>
    <dbReference type="NCBI Taxonomy" id="1027361"/>
    <lineage>
        <taxon>Eukaryota</taxon>
        <taxon>Sar</taxon>
        <taxon>Stramenopiles</taxon>
        <taxon>Ochrophyta</taxon>
        <taxon>Eustigmatophyceae</taxon>
        <taxon>Eustigmatales</taxon>
        <taxon>Monodopsidaceae</taxon>
        <taxon>Microchloropsis</taxon>
        <taxon>Microchloropsis salina</taxon>
    </lineage>
</organism>
<dbReference type="Proteomes" id="UP000355283">
    <property type="component" value="Unassembled WGS sequence"/>
</dbReference>
<comment type="caution">
    <text evidence="3">The sequence shown here is derived from an EMBL/GenBank/DDBJ whole genome shotgun (WGS) entry which is preliminary data.</text>
</comment>
<proteinExistence type="predicted"/>
<dbReference type="AlphaFoldDB" id="A0A4D9DEV6"/>
<reference evidence="3 4" key="1">
    <citation type="submission" date="2019-01" db="EMBL/GenBank/DDBJ databases">
        <title>Nuclear Genome Assembly of the Microalgal Biofuel strain Nannochloropsis salina CCMP1776.</title>
        <authorList>
            <person name="Hovde B."/>
        </authorList>
    </citation>
    <scope>NUCLEOTIDE SEQUENCE [LARGE SCALE GENOMIC DNA]</scope>
    <source>
        <strain evidence="3 4">CCMP1776</strain>
    </source>
</reference>